<dbReference type="RefSeq" id="WP_045683194.1">
    <property type="nucleotide sequence ID" value="NZ_CP010803.1"/>
</dbReference>
<dbReference type="GO" id="GO:0016773">
    <property type="term" value="F:phosphotransferase activity, alcohol group as acceptor"/>
    <property type="evidence" value="ECO:0007669"/>
    <property type="project" value="InterPro"/>
</dbReference>
<organism evidence="1 2">
    <name type="scientific">Martelella endophytica</name>
    <dbReference type="NCBI Taxonomy" id="1486262"/>
    <lineage>
        <taxon>Bacteria</taxon>
        <taxon>Pseudomonadati</taxon>
        <taxon>Pseudomonadota</taxon>
        <taxon>Alphaproteobacteria</taxon>
        <taxon>Hyphomicrobiales</taxon>
        <taxon>Aurantimonadaceae</taxon>
        <taxon>Martelella</taxon>
    </lineage>
</organism>
<dbReference type="Pfam" id="PF04655">
    <property type="entry name" value="APH_6_hur"/>
    <property type="match status" value="1"/>
</dbReference>
<sequence>MFEATLRDWHLTRDGSPIITATGSLLPVIADGAPAMLKHFTDPEEEAGAALLSWWDGDGATRILRRAGSTILMERATTGRSLVDMAVPGADDEACRVFCTVAGRLHRDRPAPAPALLPLRRYFRSLLDNVSEVPMLQRAAVEAERLLAEPADIRPLHGDLHHGNILDFGARGFLAIDPKGLVGERTFDFANLFCNPDIDVPEARLARDPQRLAARLALVADIAGLDPERLLRAVIAWCGLSAAWFIEDRNPLAEIPLTVGQVAIARLDRG</sequence>
<protein>
    <submittedName>
        <fullName evidence="1">Streptomycin kinase</fullName>
    </submittedName>
</protein>
<dbReference type="AlphaFoldDB" id="A0A0D5LUQ2"/>
<keyword evidence="1" id="KW-0808">Transferase</keyword>
<proteinExistence type="predicted"/>
<keyword evidence="1" id="KW-0418">Kinase</keyword>
<name>A0A0D5LUQ2_MAREN</name>
<dbReference type="EMBL" id="CP010803">
    <property type="protein sequence ID" value="AJY47088.1"/>
    <property type="molecule type" value="Genomic_DNA"/>
</dbReference>
<dbReference type="HOGENOM" id="CLU_061172_0_0_5"/>
<evidence type="ECO:0000313" key="2">
    <source>
        <dbReference type="Proteomes" id="UP000032611"/>
    </source>
</evidence>
<accession>A0A0D5LUQ2</accession>
<dbReference type="PATRIC" id="fig|1486262.3.peg.3659"/>
<keyword evidence="2" id="KW-1185">Reference proteome</keyword>
<reference evidence="1 2" key="1">
    <citation type="journal article" date="2015" name="Genome Announc.">
        <title>Complete genome sequence of Martelella endophytica YC6887, which has antifungal activity associated with a halophyte.</title>
        <authorList>
            <person name="Khan A."/>
            <person name="Khan H."/>
            <person name="Chung E.J."/>
            <person name="Hossain M.T."/>
            <person name="Chung Y.R."/>
        </authorList>
    </citation>
    <scope>NUCLEOTIDE SEQUENCE [LARGE SCALE GENOMIC DNA]</scope>
    <source>
        <strain evidence="1">YC6887</strain>
    </source>
</reference>
<dbReference type="GO" id="GO:0016301">
    <property type="term" value="F:kinase activity"/>
    <property type="evidence" value="ECO:0007669"/>
    <property type="project" value="UniProtKB-KW"/>
</dbReference>
<dbReference type="SUPFAM" id="SSF56112">
    <property type="entry name" value="Protein kinase-like (PK-like)"/>
    <property type="match status" value="1"/>
</dbReference>
<dbReference type="STRING" id="1486262.TM49_17690"/>
<dbReference type="KEGG" id="mey:TM49_17690"/>
<dbReference type="OrthoDB" id="3638028at2"/>
<dbReference type="GO" id="GO:0019748">
    <property type="term" value="P:secondary metabolic process"/>
    <property type="evidence" value="ECO:0007669"/>
    <property type="project" value="InterPro"/>
</dbReference>
<gene>
    <name evidence="1" type="ORF">TM49_17690</name>
</gene>
<dbReference type="InterPro" id="IPR006748">
    <property type="entry name" value="NH2Glyco/OHUrea_AB-resist_kin"/>
</dbReference>
<dbReference type="InterPro" id="IPR011009">
    <property type="entry name" value="Kinase-like_dom_sf"/>
</dbReference>
<dbReference type="Proteomes" id="UP000032611">
    <property type="component" value="Chromosome"/>
</dbReference>
<evidence type="ECO:0000313" key="1">
    <source>
        <dbReference type="EMBL" id="AJY47088.1"/>
    </source>
</evidence>